<organism evidence="2 3">
    <name type="scientific">Tichowtungia aerotolerans</name>
    <dbReference type="NCBI Taxonomy" id="2697043"/>
    <lineage>
        <taxon>Bacteria</taxon>
        <taxon>Pseudomonadati</taxon>
        <taxon>Kiritimatiellota</taxon>
        <taxon>Tichowtungiia</taxon>
        <taxon>Tichowtungiales</taxon>
        <taxon>Tichowtungiaceae</taxon>
        <taxon>Tichowtungia</taxon>
    </lineage>
</organism>
<dbReference type="RefSeq" id="WP_160626740.1">
    <property type="nucleotide sequence ID" value="NZ_CP047593.1"/>
</dbReference>
<dbReference type="GO" id="GO:0016811">
    <property type="term" value="F:hydrolase activity, acting on carbon-nitrogen (but not peptide) bonds, in linear amides"/>
    <property type="evidence" value="ECO:0007669"/>
    <property type="project" value="InterPro"/>
</dbReference>
<keyword evidence="3" id="KW-1185">Reference proteome</keyword>
<dbReference type="KEGG" id="taer:GT409_02810"/>
<dbReference type="EMBL" id="CP047593">
    <property type="protein sequence ID" value="QHI68428.1"/>
    <property type="molecule type" value="Genomic_DNA"/>
</dbReference>
<dbReference type="SUPFAM" id="SSF51338">
    <property type="entry name" value="Composite domain of metallo-dependent hydrolases"/>
    <property type="match status" value="1"/>
</dbReference>
<dbReference type="GO" id="GO:0005829">
    <property type="term" value="C:cytosol"/>
    <property type="evidence" value="ECO:0007669"/>
    <property type="project" value="TreeGrafter"/>
</dbReference>
<dbReference type="InterPro" id="IPR013108">
    <property type="entry name" value="Amidohydro_3"/>
</dbReference>
<dbReference type="Proteomes" id="UP000464954">
    <property type="component" value="Chromosome"/>
</dbReference>
<dbReference type="InterPro" id="IPR050378">
    <property type="entry name" value="Metallo-dep_Hydrolases_sf"/>
</dbReference>
<evidence type="ECO:0000259" key="1">
    <source>
        <dbReference type="Pfam" id="PF07969"/>
    </source>
</evidence>
<dbReference type="AlphaFoldDB" id="A0A6P1M8I1"/>
<dbReference type="InterPro" id="IPR032466">
    <property type="entry name" value="Metal_Hydrolase"/>
</dbReference>
<dbReference type="CDD" id="cd01297">
    <property type="entry name" value="D-aminoacylase"/>
    <property type="match status" value="1"/>
</dbReference>
<dbReference type="PANTHER" id="PTHR11647">
    <property type="entry name" value="HYDRANTOINASE/DIHYDROPYRIMIDINASE FAMILY MEMBER"/>
    <property type="match status" value="1"/>
</dbReference>
<keyword evidence="2" id="KW-0378">Hydrolase</keyword>
<dbReference type="Pfam" id="PF07969">
    <property type="entry name" value="Amidohydro_3"/>
    <property type="match status" value="2"/>
</dbReference>
<evidence type="ECO:0000313" key="2">
    <source>
        <dbReference type="EMBL" id="QHI68428.1"/>
    </source>
</evidence>
<proteinExistence type="predicted"/>
<name>A0A6P1M8I1_9BACT</name>
<reference evidence="2 3" key="1">
    <citation type="submission" date="2020-01" db="EMBL/GenBank/DDBJ databases">
        <title>Ponticoccus aerotolerans gen. nov., sp. nov., an anaerobic bacterium and proposal of Ponticoccusceae fam. nov., Ponticoccusles ord. nov. and Ponticoccuse classis nov. in the phylum Kiritimatiellaeota.</title>
        <authorList>
            <person name="Zhou L.Y."/>
            <person name="Du Z.J."/>
        </authorList>
    </citation>
    <scope>NUCLEOTIDE SEQUENCE [LARGE SCALE GENOMIC DNA]</scope>
    <source>
        <strain evidence="2 3">S-5007</strain>
    </source>
</reference>
<accession>A0A6P1M8I1</accession>
<feature type="domain" description="Amidohydrolase 3" evidence="1">
    <location>
        <begin position="414"/>
        <end position="502"/>
    </location>
</feature>
<dbReference type="PANTHER" id="PTHR11647:SF1">
    <property type="entry name" value="COLLAPSIN RESPONSE MEDIATOR PROTEIN"/>
    <property type="match status" value="1"/>
</dbReference>
<dbReference type="InterPro" id="IPR011059">
    <property type="entry name" value="Metal-dep_hydrolase_composite"/>
</dbReference>
<dbReference type="InterPro" id="IPR023100">
    <property type="entry name" value="D-aminoacylase_insert_dom_sf"/>
</dbReference>
<dbReference type="GO" id="GO:0016812">
    <property type="term" value="F:hydrolase activity, acting on carbon-nitrogen (but not peptide) bonds, in cyclic amides"/>
    <property type="evidence" value="ECO:0007669"/>
    <property type="project" value="TreeGrafter"/>
</dbReference>
<sequence>MNFDLLIRNGSVLDGTGAEAVQADIGIRGEKIVEIGNLAGAEATTIIDATGQTVCPGFIDVHSHSDAYLLIDPRASSKVFQGITTEVCGNCGASVAPQLGDAKLPSDWQDKPFPGTWSTVAEYRKLFEQVTPAVNEALLIGHNTLHRGVCGYDPRGAAPDELKAMSRALEQALDEGGFGMSTGLIYPPASAVPREEVVTLSKVCAVKNKIYTSHMRSEGKQLLEAIDEALDIGRRSGVRVQISHLKTSGQANWHKIDAALEKIEAAIAEGLEVAADRYPYTAAQTDLDIILPDWAIQGGAEAELARLADSNVRKQIRDEVLEGRGEFGFSTVMIGSVENPKFHRFKGMKVDDAAKELGMEPVDALLHIIEQDKLRTGGIFFGMCEENMWRILAQPWVMIGCDASLRSPDGILSTDHPHPRAYGSFTKLLRASIDGQTVPLPEMIRKMTSLAAAQFRLKNRGELKAGNFADVVVFNSEAIAEKTTYQNPHQLSEGITTLLVNGTLTIKNGALTNKRNGRFLD</sequence>
<dbReference type="Gene3D" id="3.30.1490.130">
    <property type="entry name" value="D-aminoacylase. Domain 3"/>
    <property type="match status" value="1"/>
</dbReference>
<gene>
    <name evidence="2" type="ORF">GT409_02810</name>
</gene>
<dbReference type="Gene3D" id="2.30.40.10">
    <property type="entry name" value="Urease, subunit C, domain 1"/>
    <property type="match status" value="1"/>
</dbReference>
<dbReference type="Gene3D" id="3.20.20.140">
    <property type="entry name" value="Metal-dependent hydrolases"/>
    <property type="match status" value="1"/>
</dbReference>
<evidence type="ECO:0000313" key="3">
    <source>
        <dbReference type="Proteomes" id="UP000464954"/>
    </source>
</evidence>
<dbReference type="SUPFAM" id="SSF51556">
    <property type="entry name" value="Metallo-dependent hydrolases"/>
    <property type="match status" value="1"/>
</dbReference>
<feature type="domain" description="Amidohydrolase 3" evidence="1">
    <location>
        <begin position="46"/>
        <end position="182"/>
    </location>
</feature>
<protein>
    <submittedName>
        <fullName evidence="2">Amidohydrolase family protein</fullName>
    </submittedName>
</protein>